<organism evidence="3 4">
    <name type="scientific">Streptomyces reniochalinae</name>
    <dbReference type="NCBI Taxonomy" id="2250578"/>
    <lineage>
        <taxon>Bacteria</taxon>
        <taxon>Bacillati</taxon>
        <taxon>Actinomycetota</taxon>
        <taxon>Actinomycetes</taxon>
        <taxon>Kitasatosporales</taxon>
        <taxon>Streptomycetaceae</taxon>
        <taxon>Streptomyces</taxon>
    </lineage>
</organism>
<dbReference type="OrthoDB" id="3480105at2"/>
<sequence>MREQQEHTARAPGRADEAGAAGRRVARGSRLASVAAVGVAAALLTGCGGEGADASAPKKVNGEAAPAPGDSPGDKSGKKSAAPSESSRSQDGKAEKGKASPDAPGNGDSGSTGEEGGSGPGEGTPGTAPCKTAGLAFSSSPGMGEGTLLVNMRNTGSVPCTLHGFPGVDLQTREGSLSANRNNAPAPSVSVKPGEETRFTLRYPPNNTGGSGVTVNSLTVTPPNETASKSVPATINLPVTDETGPGVTVGPIGAGK</sequence>
<evidence type="ECO:0000313" key="4">
    <source>
        <dbReference type="Proteomes" id="UP000253507"/>
    </source>
</evidence>
<feature type="compositionally biased region" description="Polar residues" evidence="1">
    <location>
        <begin position="205"/>
        <end position="233"/>
    </location>
</feature>
<dbReference type="Proteomes" id="UP000253507">
    <property type="component" value="Unassembled WGS sequence"/>
</dbReference>
<comment type="caution">
    <text evidence="3">The sequence shown here is derived from an EMBL/GenBank/DDBJ whole genome shotgun (WGS) entry which is preliminary data.</text>
</comment>
<dbReference type="Pfam" id="PF14016">
    <property type="entry name" value="DUF4232"/>
    <property type="match status" value="1"/>
</dbReference>
<feature type="compositionally biased region" description="Polar residues" evidence="1">
    <location>
        <begin position="176"/>
        <end position="185"/>
    </location>
</feature>
<name>A0A367EHE6_9ACTN</name>
<dbReference type="EMBL" id="QOIM01000036">
    <property type="protein sequence ID" value="RCG17518.1"/>
    <property type="molecule type" value="Genomic_DNA"/>
</dbReference>
<feature type="region of interest" description="Disordered" evidence="1">
    <location>
        <begin position="1"/>
        <end position="29"/>
    </location>
</feature>
<reference evidence="3 4" key="1">
    <citation type="submission" date="2018-06" db="EMBL/GenBank/DDBJ databases">
        <title>Streptomyces reniochalinae sp. nov. and Streptomyces diacarnus sp. nov. from marine sponges.</title>
        <authorList>
            <person name="Li L."/>
        </authorList>
    </citation>
    <scope>NUCLEOTIDE SEQUENCE [LARGE SCALE GENOMIC DNA]</scope>
    <source>
        <strain evidence="3 4">LHW50302</strain>
    </source>
</reference>
<keyword evidence="4" id="KW-1185">Reference proteome</keyword>
<evidence type="ECO:0000313" key="3">
    <source>
        <dbReference type="EMBL" id="RCG17518.1"/>
    </source>
</evidence>
<feature type="compositionally biased region" description="Low complexity" evidence="1">
    <location>
        <begin position="18"/>
        <end position="29"/>
    </location>
</feature>
<feature type="region of interest" description="Disordered" evidence="1">
    <location>
        <begin position="47"/>
        <end position="139"/>
    </location>
</feature>
<feature type="region of interest" description="Disordered" evidence="1">
    <location>
        <begin position="176"/>
        <end position="195"/>
    </location>
</feature>
<feature type="compositionally biased region" description="Basic and acidic residues" evidence="1">
    <location>
        <begin position="1"/>
        <end position="17"/>
    </location>
</feature>
<dbReference type="RefSeq" id="WP_114016429.1">
    <property type="nucleotide sequence ID" value="NZ_QOIM01000036.1"/>
</dbReference>
<feature type="region of interest" description="Disordered" evidence="1">
    <location>
        <begin position="202"/>
        <end position="256"/>
    </location>
</feature>
<protein>
    <submittedName>
        <fullName evidence="3">DUF4232 domain-containing protein</fullName>
    </submittedName>
</protein>
<gene>
    <name evidence="3" type="ORF">DQ392_16730</name>
</gene>
<evidence type="ECO:0000256" key="1">
    <source>
        <dbReference type="SAM" id="MobiDB-lite"/>
    </source>
</evidence>
<feature type="domain" description="DUF4232" evidence="2">
    <location>
        <begin position="130"/>
        <end position="252"/>
    </location>
</feature>
<dbReference type="InterPro" id="IPR025326">
    <property type="entry name" value="DUF4232"/>
</dbReference>
<feature type="compositionally biased region" description="Gly residues" evidence="1">
    <location>
        <begin position="107"/>
        <end position="124"/>
    </location>
</feature>
<proteinExistence type="predicted"/>
<evidence type="ECO:0000259" key="2">
    <source>
        <dbReference type="Pfam" id="PF14016"/>
    </source>
</evidence>
<dbReference type="AlphaFoldDB" id="A0A367EHE6"/>
<accession>A0A367EHE6</accession>
<feature type="compositionally biased region" description="Basic and acidic residues" evidence="1">
    <location>
        <begin position="88"/>
        <end position="99"/>
    </location>
</feature>